<dbReference type="AlphaFoldDB" id="A0A8K1C7Y0"/>
<dbReference type="Gene3D" id="1.20.1050.10">
    <property type="match status" value="1"/>
</dbReference>
<comment type="caution">
    <text evidence="1">The sequence shown here is derived from an EMBL/GenBank/DDBJ whole genome shotgun (WGS) entry which is preliminary data.</text>
</comment>
<dbReference type="GO" id="GO:0004364">
    <property type="term" value="F:glutathione transferase activity"/>
    <property type="evidence" value="ECO:0007669"/>
    <property type="project" value="InterPro"/>
</dbReference>
<accession>A0A8K1C7Y0</accession>
<dbReference type="Proteomes" id="UP000794436">
    <property type="component" value="Unassembled WGS sequence"/>
</dbReference>
<keyword evidence="2" id="KW-1185">Reference proteome</keyword>
<organism evidence="1 2">
    <name type="scientific">Pythium oligandrum</name>
    <name type="common">Mycoparasitic fungus</name>
    <dbReference type="NCBI Taxonomy" id="41045"/>
    <lineage>
        <taxon>Eukaryota</taxon>
        <taxon>Sar</taxon>
        <taxon>Stramenopiles</taxon>
        <taxon>Oomycota</taxon>
        <taxon>Peronosporomycetes</taxon>
        <taxon>Pythiales</taxon>
        <taxon>Pythiaceae</taxon>
        <taxon>Pythium</taxon>
    </lineage>
</organism>
<evidence type="ECO:0000313" key="1">
    <source>
        <dbReference type="EMBL" id="TMW58105.1"/>
    </source>
</evidence>
<evidence type="ECO:0000313" key="2">
    <source>
        <dbReference type="Proteomes" id="UP000794436"/>
    </source>
</evidence>
<protein>
    <recommendedName>
        <fullName evidence="3">GST C-terminal domain-containing protein</fullName>
    </recommendedName>
</protein>
<dbReference type="Gene3D" id="3.40.30.10">
    <property type="entry name" value="Glutaredoxin"/>
    <property type="match status" value="1"/>
</dbReference>
<dbReference type="GO" id="GO:0005737">
    <property type="term" value="C:cytoplasm"/>
    <property type="evidence" value="ECO:0007669"/>
    <property type="project" value="TreeGrafter"/>
</dbReference>
<dbReference type="Pfam" id="PF13410">
    <property type="entry name" value="GST_C_2"/>
    <property type="match status" value="1"/>
</dbReference>
<proteinExistence type="predicted"/>
<dbReference type="InterPro" id="IPR036282">
    <property type="entry name" value="Glutathione-S-Trfase_C_sf"/>
</dbReference>
<evidence type="ECO:0008006" key="3">
    <source>
        <dbReference type="Google" id="ProtNLM"/>
    </source>
</evidence>
<dbReference type="SUPFAM" id="SSF47616">
    <property type="entry name" value="GST C-terminal domain-like"/>
    <property type="match status" value="1"/>
</dbReference>
<dbReference type="InterPro" id="IPR016639">
    <property type="entry name" value="GST_Omega/GSH"/>
</dbReference>
<name>A0A8K1C7Y0_PYTOL</name>
<dbReference type="PANTHER" id="PTHR32419">
    <property type="entry name" value="GLUTATHIONYL-HYDROQUINONE REDUCTASE"/>
    <property type="match status" value="1"/>
</dbReference>
<sequence>MALKLKGLEDFVGLTVTHPVMQRTRPDDEDDQYCGWKFDVDGEFEGTSPDPLHGAKYIRDLYERVTKEKVPYSVPLLWDKKTDTIVSTESADMVRMFNKAFEELSPSNVDLYPENPRDEINDTLGWLKNSVLSGGFKKVGMAPDDDTREVETKIVYDGFDRLEEILSKQRYIVGSTLTELDLQLFTMLLRFDMFYVVFFKLPKRASQHPRLSSRHLPAPRHEGDGRFRTVPCLWQQHTM</sequence>
<reference evidence="1" key="1">
    <citation type="submission" date="2019-03" db="EMBL/GenBank/DDBJ databases">
        <title>Long read genome sequence of the mycoparasitic Pythium oligandrum ATCC 38472 isolated from sugarbeet rhizosphere.</title>
        <authorList>
            <person name="Gaulin E."/>
        </authorList>
    </citation>
    <scope>NUCLEOTIDE SEQUENCE</scope>
    <source>
        <strain evidence="1">ATCC 38472_TT</strain>
    </source>
</reference>
<dbReference type="PANTHER" id="PTHR32419:SF6">
    <property type="entry name" value="GLUTATHIONE S-TRANSFERASE OMEGA-LIKE 1-RELATED"/>
    <property type="match status" value="1"/>
</dbReference>
<gene>
    <name evidence="1" type="ORF">Poli38472_011693</name>
</gene>
<dbReference type="EMBL" id="SPLM01000112">
    <property type="protein sequence ID" value="TMW58105.1"/>
    <property type="molecule type" value="Genomic_DNA"/>
</dbReference>
<dbReference type="OrthoDB" id="2309723at2759"/>